<dbReference type="FunFam" id="3.50.50.60:FF:000235">
    <property type="entry name" value="Glutathione reductase"/>
    <property type="match status" value="1"/>
</dbReference>
<dbReference type="GO" id="GO:0034599">
    <property type="term" value="P:cellular response to oxidative stress"/>
    <property type="evidence" value="ECO:0007669"/>
    <property type="project" value="TreeGrafter"/>
</dbReference>
<feature type="binding site" evidence="9">
    <location>
        <position position="305"/>
    </location>
    <ligand>
        <name>NAD(+)</name>
        <dbReference type="ChEBI" id="CHEBI:57540"/>
    </ligand>
</feature>
<accession>A0AAE2YNU2</accession>
<feature type="domain" description="FAD/NAD(P)-binding" evidence="13">
    <location>
        <begin position="7"/>
        <end position="320"/>
    </location>
</feature>
<dbReference type="Gene3D" id="3.50.50.60">
    <property type="entry name" value="FAD/NAD(P)-binding domain"/>
    <property type="match status" value="2"/>
</dbReference>
<dbReference type="Pfam" id="PF02852">
    <property type="entry name" value="Pyr_redox_dim"/>
    <property type="match status" value="1"/>
</dbReference>
<dbReference type="PANTHER" id="PTHR42737">
    <property type="entry name" value="GLUTATHIONE REDUCTASE"/>
    <property type="match status" value="1"/>
</dbReference>
<dbReference type="PRINTS" id="PR00368">
    <property type="entry name" value="FADPNR"/>
</dbReference>
<dbReference type="InterPro" id="IPR012999">
    <property type="entry name" value="Pyr_OxRdtase_I_AS"/>
</dbReference>
<keyword evidence="7 11" id="KW-0676">Redox-active center</keyword>
<name>A0AAE2YNU2_9PROT</name>
<dbReference type="GO" id="GO:0006749">
    <property type="term" value="P:glutathione metabolic process"/>
    <property type="evidence" value="ECO:0007669"/>
    <property type="project" value="InterPro"/>
</dbReference>
<evidence type="ECO:0000256" key="4">
    <source>
        <dbReference type="ARBA" id="ARBA00022827"/>
    </source>
</evidence>
<dbReference type="InterPro" id="IPR016156">
    <property type="entry name" value="FAD/NAD-linked_Rdtase_dimer_sf"/>
</dbReference>
<dbReference type="PROSITE" id="PS00076">
    <property type="entry name" value="PYRIDINE_REDOX_1"/>
    <property type="match status" value="1"/>
</dbReference>
<comment type="similarity">
    <text evidence="1 11">Belongs to the class-I pyridine nucleotide-disulfide oxidoreductase family.</text>
</comment>
<dbReference type="InterPro" id="IPR023753">
    <property type="entry name" value="FAD/NAD-binding_dom"/>
</dbReference>
<dbReference type="AlphaFoldDB" id="A0AAE2YNU2"/>
<feature type="binding site" evidence="9">
    <location>
        <begin position="176"/>
        <end position="183"/>
    </location>
    <ligand>
        <name>NAD(+)</name>
        <dbReference type="ChEBI" id="CHEBI:57540"/>
    </ligand>
</feature>
<dbReference type="InterPro" id="IPR046952">
    <property type="entry name" value="GSHR/TRXR-like"/>
</dbReference>
<dbReference type="NCBIfam" id="TIGR01421">
    <property type="entry name" value="gluta_reduc_1"/>
    <property type="match status" value="1"/>
</dbReference>
<evidence type="ECO:0000256" key="11">
    <source>
        <dbReference type="RuleBase" id="RU003691"/>
    </source>
</evidence>
<proteinExistence type="inferred from homology"/>
<dbReference type="InterPro" id="IPR001100">
    <property type="entry name" value="Pyr_nuc-diS_OxRdtase"/>
</dbReference>
<evidence type="ECO:0000256" key="2">
    <source>
        <dbReference type="ARBA" id="ARBA00011738"/>
    </source>
</evidence>
<dbReference type="SUPFAM" id="SSF55424">
    <property type="entry name" value="FAD/NAD-linked reductases, dimerisation (C-terminal) domain"/>
    <property type="match status" value="1"/>
</dbReference>
<evidence type="ECO:0000313" key="15">
    <source>
        <dbReference type="Proteomes" id="UP001197378"/>
    </source>
</evidence>
<dbReference type="EMBL" id="JAAXYO010000044">
    <property type="protein sequence ID" value="MBU2787501.1"/>
    <property type="molecule type" value="Genomic_DNA"/>
</dbReference>
<evidence type="ECO:0000256" key="8">
    <source>
        <dbReference type="PIRSR" id="PIRSR000350-2"/>
    </source>
</evidence>
<sequence>MSTTTDFDFIVIGGGSGGIASANRAASYGARVALVAEGPLGGTCVNVGCVPKKLFWNAAHLATSHELAAGYGFSATPWDFNWGSFKSHRDAYIQRLNGRYAEGLENNRVTLFRGHGRLRGKNQVSVDEKTLLSAAKILLATGGTPIWPEIPGAELGMDSDGFFALGEQPQRVAVVGAGYIAVELAGVLRALGSDVSLVVRRNHFLHGFEPMLREHLMEAMQTQGINLLAQRQVRQLRRDANGLCLDFAQGDCHGGLDAVLWAIGRRPQTSDLGLVAADLATDDDGFLAVDKFQNTPVDGIYAVGDITRAPALTPVAIAAGRRLADRLFGGQSERHLDSSLTPTVIFSHPPIATVGMSEIEARERYGDEQVKCYQSRFVPLLRAFQSEPERTAMKLVTVGHEERIVGLHAIGDGVEEMLQGFAVAIRMGARKRDFDDTIAIHPTSSEEFVTLR</sequence>
<feature type="binding site" evidence="9">
    <location>
        <position position="264"/>
    </location>
    <ligand>
        <name>NAD(+)</name>
        <dbReference type="ChEBI" id="CHEBI:57540"/>
    </ligand>
</feature>
<dbReference type="PANTHER" id="PTHR42737:SF2">
    <property type="entry name" value="GLUTATHIONE REDUCTASE"/>
    <property type="match status" value="1"/>
</dbReference>
<dbReference type="PRINTS" id="PR00411">
    <property type="entry name" value="PNDRDTASEI"/>
</dbReference>
<dbReference type="InterPro" id="IPR036188">
    <property type="entry name" value="FAD/NAD-bd_sf"/>
</dbReference>
<keyword evidence="3 11" id="KW-0285">Flavoprotein</keyword>
<evidence type="ECO:0000256" key="9">
    <source>
        <dbReference type="PIRSR" id="PIRSR000350-3"/>
    </source>
</evidence>
<reference evidence="14" key="1">
    <citation type="journal article" date="2021" name="ISME J.">
        <title>Genomic evolution of the class Acidithiobacillia: deep-branching Proteobacteria living in extreme acidic conditions.</title>
        <authorList>
            <person name="Moya-Beltran A."/>
            <person name="Beard S."/>
            <person name="Rojas-Villalobos C."/>
            <person name="Issotta F."/>
            <person name="Gallardo Y."/>
            <person name="Ulloa R."/>
            <person name="Giaveno A."/>
            <person name="Degli Esposti M."/>
            <person name="Johnson D.B."/>
            <person name="Quatrini R."/>
        </authorList>
    </citation>
    <scope>NUCLEOTIDE SEQUENCE</scope>
    <source>
        <strain evidence="14">VAN18-1</strain>
    </source>
</reference>
<dbReference type="GO" id="GO:0045454">
    <property type="term" value="P:cell redox homeostasis"/>
    <property type="evidence" value="ECO:0007669"/>
    <property type="project" value="InterPro"/>
</dbReference>
<evidence type="ECO:0000259" key="13">
    <source>
        <dbReference type="Pfam" id="PF07992"/>
    </source>
</evidence>
<keyword evidence="6" id="KW-1015">Disulfide bond</keyword>
<dbReference type="RefSeq" id="WP_215873354.1">
    <property type="nucleotide sequence ID" value="NZ_JAAXYO010000044.1"/>
</dbReference>
<protein>
    <submittedName>
        <fullName evidence="14">Glutathione-disulfide reductase</fullName>
        <ecNumber evidence="14">1.8.1.7</ecNumber>
    </submittedName>
</protein>
<evidence type="ECO:0000256" key="1">
    <source>
        <dbReference type="ARBA" id="ARBA00007532"/>
    </source>
</evidence>
<feature type="binding site" evidence="9">
    <location>
        <position position="116"/>
    </location>
    <ligand>
        <name>FAD</name>
        <dbReference type="ChEBI" id="CHEBI:57692"/>
    </ligand>
</feature>
<comment type="caution">
    <text evidence="14">The sequence shown here is derived from an EMBL/GenBank/DDBJ whole genome shotgun (WGS) entry which is preliminary data.</text>
</comment>
<organism evidence="14 15">
    <name type="scientific">Igneacidithiobacillus copahuensis</name>
    <dbReference type="NCBI Taxonomy" id="2724909"/>
    <lineage>
        <taxon>Bacteria</taxon>
        <taxon>Pseudomonadati</taxon>
        <taxon>Pseudomonadota</taxon>
        <taxon>Acidithiobacillia</taxon>
        <taxon>Acidithiobacillales</taxon>
        <taxon>Acidithiobacillaceae</taxon>
        <taxon>Igneacidithiobacillus</taxon>
    </lineage>
</organism>
<dbReference type="Pfam" id="PF07992">
    <property type="entry name" value="Pyr_redox_2"/>
    <property type="match status" value="1"/>
</dbReference>
<feature type="domain" description="Pyridine nucleotide-disulphide oxidoreductase dimerisation" evidence="12">
    <location>
        <begin position="341"/>
        <end position="451"/>
    </location>
</feature>
<dbReference type="GO" id="GO:0050660">
    <property type="term" value="F:flavin adenine dinucleotide binding"/>
    <property type="evidence" value="ECO:0007669"/>
    <property type="project" value="InterPro"/>
</dbReference>
<feature type="binding site" evidence="9">
    <location>
        <position position="53"/>
    </location>
    <ligand>
        <name>FAD</name>
        <dbReference type="ChEBI" id="CHEBI:57692"/>
    </ligand>
</feature>
<keyword evidence="9" id="KW-0520">NAD</keyword>
<dbReference type="GO" id="GO:0004362">
    <property type="term" value="F:glutathione-disulfide reductase (NADPH) activity"/>
    <property type="evidence" value="ECO:0007669"/>
    <property type="project" value="UniProtKB-EC"/>
</dbReference>
<dbReference type="InterPro" id="IPR004099">
    <property type="entry name" value="Pyr_nucl-diS_OxRdtase_dimer"/>
</dbReference>
<dbReference type="GO" id="GO:0050661">
    <property type="term" value="F:NADP binding"/>
    <property type="evidence" value="ECO:0007669"/>
    <property type="project" value="InterPro"/>
</dbReference>
<dbReference type="InterPro" id="IPR006322">
    <property type="entry name" value="Glutathione_Rdtase_euk/bac"/>
</dbReference>
<feature type="active site" description="Proton acceptor" evidence="8">
    <location>
        <position position="441"/>
    </location>
</feature>
<keyword evidence="4 9" id="KW-0274">FAD</keyword>
<evidence type="ECO:0000256" key="7">
    <source>
        <dbReference type="ARBA" id="ARBA00023284"/>
    </source>
</evidence>
<keyword evidence="15" id="KW-1185">Reference proteome</keyword>
<evidence type="ECO:0000259" key="12">
    <source>
        <dbReference type="Pfam" id="PF02852"/>
    </source>
</evidence>
<dbReference type="NCBIfam" id="NF004776">
    <property type="entry name" value="PRK06116.1"/>
    <property type="match status" value="1"/>
</dbReference>
<evidence type="ECO:0000256" key="6">
    <source>
        <dbReference type="ARBA" id="ARBA00023157"/>
    </source>
</evidence>
<evidence type="ECO:0000313" key="14">
    <source>
        <dbReference type="EMBL" id="MBU2787501.1"/>
    </source>
</evidence>
<comment type="cofactor">
    <cofactor evidence="9">
        <name>FAD</name>
        <dbReference type="ChEBI" id="CHEBI:57692"/>
    </cofactor>
    <text evidence="9">Binds 1 FAD per subunit.</text>
</comment>
<keyword evidence="9" id="KW-0547">Nucleotide-binding</keyword>
<dbReference type="PIRSF" id="PIRSF000350">
    <property type="entry name" value="Mercury_reductase_MerA"/>
    <property type="match status" value="1"/>
</dbReference>
<dbReference type="Proteomes" id="UP001197378">
    <property type="component" value="Unassembled WGS sequence"/>
</dbReference>
<dbReference type="EC" id="1.8.1.7" evidence="14"/>
<evidence type="ECO:0000256" key="3">
    <source>
        <dbReference type="ARBA" id="ARBA00022630"/>
    </source>
</evidence>
<gene>
    <name evidence="14" type="primary">gorA</name>
    <name evidence="14" type="ORF">HFQ13_04625</name>
</gene>
<comment type="subunit">
    <text evidence="2">Homodimer.</text>
</comment>
<keyword evidence="5 11" id="KW-0560">Oxidoreductase</keyword>
<feature type="disulfide bond" description="Redox-active" evidence="10">
    <location>
        <begin position="44"/>
        <end position="49"/>
    </location>
</feature>
<dbReference type="SUPFAM" id="SSF51905">
    <property type="entry name" value="FAD/NAD(P)-binding domain"/>
    <property type="match status" value="1"/>
</dbReference>
<dbReference type="FunFam" id="3.30.390.30:FF:000003">
    <property type="entry name" value="Glutathione reductase"/>
    <property type="match status" value="1"/>
</dbReference>
<evidence type="ECO:0000256" key="10">
    <source>
        <dbReference type="PIRSR" id="PIRSR000350-4"/>
    </source>
</evidence>
<evidence type="ECO:0000256" key="5">
    <source>
        <dbReference type="ARBA" id="ARBA00023002"/>
    </source>
</evidence>
<dbReference type="GO" id="GO:0005829">
    <property type="term" value="C:cytosol"/>
    <property type="evidence" value="ECO:0007669"/>
    <property type="project" value="TreeGrafter"/>
</dbReference>
<dbReference type="Gene3D" id="3.30.390.30">
    <property type="match status" value="1"/>
</dbReference>